<evidence type="ECO:0000256" key="3">
    <source>
        <dbReference type="ARBA" id="ARBA00017144"/>
    </source>
</evidence>
<dbReference type="GO" id="GO:0006233">
    <property type="term" value="P:dTDP biosynthetic process"/>
    <property type="evidence" value="ECO:0007669"/>
    <property type="project" value="InterPro"/>
</dbReference>
<keyword evidence="4 11" id="KW-0808">Transferase</keyword>
<protein>
    <recommendedName>
        <fullName evidence="3 11">Thymidylate kinase</fullName>
        <ecNumber evidence="2 11">2.7.4.9</ecNumber>
    </recommendedName>
    <alternativeName>
        <fullName evidence="9 11">dTMP kinase</fullName>
    </alternativeName>
</protein>
<evidence type="ECO:0000256" key="7">
    <source>
        <dbReference type="ARBA" id="ARBA00022777"/>
    </source>
</evidence>
<evidence type="ECO:0000256" key="5">
    <source>
        <dbReference type="ARBA" id="ARBA00022727"/>
    </source>
</evidence>
<dbReference type="PROSITE" id="PS01331">
    <property type="entry name" value="THYMIDYLATE_KINASE"/>
    <property type="match status" value="1"/>
</dbReference>
<dbReference type="Gene3D" id="3.40.50.300">
    <property type="entry name" value="P-loop containing nucleotide triphosphate hydrolases"/>
    <property type="match status" value="1"/>
</dbReference>
<evidence type="ECO:0000256" key="2">
    <source>
        <dbReference type="ARBA" id="ARBA00012980"/>
    </source>
</evidence>
<comment type="catalytic activity">
    <reaction evidence="10 11">
        <text>dTMP + ATP = dTDP + ADP</text>
        <dbReference type="Rhea" id="RHEA:13517"/>
        <dbReference type="ChEBI" id="CHEBI:30616"/>
        <dbReference type="ChEBI" id="CHEBI:58369"/>
        <dbReference type="ChEBI" id="CHEBI:63528"/>
        <dbReference type="ChEBI" id="CHEBI:456216"/>
        <dbReference type="EC" id="2.7.4.9"/>
    </reaction>
</comment>
<evidence type="ECO:0000256" key="4">
    <source>
        <dbReference type="ARBA" id="ARBA00022679"/>
    </source>
</evidence>
<dbReference type="InterPro" id="IPR039430">
    <property type="entry name" value="Thymidylate_kin-like_dom"/>
</dbReference>
<organism evidence="13 14">
    <name type="scientific">Photobacterium kishitanii</name>
    <dbReference type="NCBI Taxonomy" id="318456"/>
    <lineage>
        <taxon>Bacteria</taxon>
        <taxon>Pseudomonadati</taxon>
        <taxon>Pseudomonadota</taxon>
        <taxon>Gammaproteobacteria</taxon>
        <taxon>Vibrionales</taxon>
        <taxon>Vibrionaceae</taxon>
        <taxon>Photobacterium</taxon>
    </lineage>
</organism>
<feature type="binding site" evidence="11">
    <location>
        <begin position="10"/>
        <end position="17"/>
    </location>
    <ligand>
        <name>ATP</name>
        <dbReference type="ChEBI" id="CHEBI:30616"/>
    </ligand>
</feature>
<dbReference type="PANTHER" id="PTHR10344:SF4">
    <property type="entry name" value="UMP-CMP KINASE 2, MITOCHONDRIAL"/>
    <property type="match status" value="1"/>
</dbReference>
<dbReference type="Pfam" id="PF02223">
    <property type="entry name" value="Thymidylate_kin"/>
    <property type="match status" value="1"/>
</dbReference>
<dbReference type="GO" id="GO:0006235">
    <property type="term" value="P:dTTP biosynthetic process"/>
    <property type="evidence" value="ECO:0007669"/>
    <property type="project" value="UniProtKB-UniRule"/>
</dbReference>
<evidence type="ECO:0000256" key="9">
    <source>
        <dbReference type="ARBA" id="ARBA00029962"/>
    </source>
</evidence>
<dbReference type="HAMAP" id="MF_00165">
    <property type="entry name" value="Thymidylate_kinase"/>
    <property type="match status" value="1"/>
</dbReference>
<evidence type="ECO:0000256" key="8">
    <source>
        <dbReference type="ARBA" id="ARBA00022840"/>
    </source>
</evidence>
<keyword evidence="5 11" id="KW-0545">Nucleotide biosynthesis</keyword>
<evidence type="ECO:0000256" key="10">
    <source>
        <dbReference type="ARBA" id="ARBA00048743"/>
    </source>
</evidence>
<keyword evidence="8 11" id="KW-0067">ATP-binding</keyword>
<dbReference type="GO" id="GO:0005524">
    <property type="term" value="F:ATP binding"/>
    <property type="evidence" value="ECO:0007669"/>
    <property type="project" value="UniProtKB-UniRule"/>
</dbReference>
<evidence type="ECO:0000313" key="14">
    <source>
        <dbReference type="Proteomes" id="UP000241426"/>
    </source>
</evidence>
<comment type="function">
    <text evidence="11">Phosphorylation of dTMP to form dTDP in both de novo and salvage pathways of dTTP synthesis.</text>
</comment>
<evidence type="ECO:0000256" key="6">
    <source>
        <dbReference type="ARBA" id="ARBA00022741"/>
    </source>
</evidence>
<accession>A0A2T3KMA1</accession>
<dbReference type="NCBIfam" id="TIGR00041">
    <property type="entry name" value="DTMP_kinase"/>
    <property type="match status" value="1"/>
</dbReference>
<evidence type="ECO:0000313" key="13">
    <source>
        <dbReference type="EMBL" id="PSV00926.1"/>
    </source>
</evidence>
<dbReference type="InterPro" id="IPR027417">
    <property type="entry name" value="P-loop_NTPase"/>
</dbReference>
<evidence type="ECO:0000259" key="12">
    <source>
        <dbReference type="Pfam" id="PF02223"/>
    </source>
</evidence>
<dbReference type="CDD" id="cd01672">
    <property type="entry name" value="TMPK"/>
    <property type="match status" value="1"/>
</dbReference>
<keyword evidence="6 11" id="KW-0547">Nucleotide-binding</keyword>
<dbReference type="PANTHER" id="PTHR10344">
    <property type="entry name" value="THYMIDYLATE KINASE"/>
    <property type="match status" value="1"/>
</dbReference>
<keyword evidence="7 11" id="KW-0418">Kinase</keyword>
<comment type="caution">
    <text evidence="13">The sequence shown here is derived from an EMBL/GenBank/DDBJ whole genome shotgun (WGS) entry which is preliminary data.</text>
</comment>
<dbReference type="EC" id="2.7.4.9" evidence="2 11"/>
<gene>
    <name evidence="11" type="primary">tmk</name>
    <name evidence="13" type="ORF">C9J27_02545</name>
</gene>
<evidence type="ECO:0000256" key="1">
    <source>
        <dbReference type="ARBA" id="ARBA00009776"/>
    </source>
</evidence>
<feature type="domain" description="Thymidylate kinase-like" evidence="12">
    <location>
        <begin position="8"/>
        <end position="200"/>
    </location>
</feature>
<comment type="similarity">
    <text evidence="1 11">Belongs to the thymidylate kinase family.</text>
</comment>
<dbReference type="GO" id="GO:0004798">
    <property type="term" value="F:dTMP kinase activity"/>
    <property type="evidence" value="ECO:0007669"/>
    <property type="project" value="UniProtKB-UniRule"/>
</dbReference>
<sequence>MKSMFVVIEGLEGAGKTTAREQVKSIFLEFGVEPSDIKDVREPGGTPLSETLRNIIKDDRDDETLVDVSELMLFYVARTQLVVNVIQPHLRAGCIVIGDRHDWSTIAYQGGGRGVPKEKISLLKSIAIDDFEPDLYIFMDVDPVVGLERARGRGALDRIEKMDLSFFIRARESFLELVKENPRKSITVDANGSLDAVSSELKIKLREFLKHV</sequence>
<dbReference type="EMBL" id="PYNF01000002">
    <property type="protein sequence ID" value="PSV00926.1"/>
    <property type="molecule type" value="Genomic_DNA"/>
</dbReference>
<evidence type="ECO:0000256" key="11">
    <source>
        <dbReference type="HAMAP-Rule" id="MF_00165"/>
    </source>
</evidence>
<dbReference type="InterPro" id="IPR018094">
    <property type="entry name" value="Thymidylate_kinase"/>
</dbReference>
<dbReference type="Proteomes" id="UP000241426">
    <property type="component" value="Unassembled WGS sequence"/>
</dbReference>
<name>A0A2T3KMA1_9GAMM</name>
<proteinExistence type="inferred from homology"/>
<dbReference type="GO" id="GO:0006227">
    <property type="term" value="P:dUDP biosynthetic process"/>
    <property type="evidence" value="ECO:0007669"/>
    <property type="project" value="TreeGrafter"/>
</dbReference>
<dbReference type="InterPro" id="IPR018095">
    <property type="entry name" value="Thymidylate_kin_CS"/>
</dbReference>
<dbReference type="AlphaFoldDB" id="A0A2T3KMA1"/>
<reference evidence="13 14" key="1">
    <citation type="submission" date="2018-01" db="EMBL/GenBank/DDBJ databases">
        <title>Whole genome sequencing of Histamine producing bacteria.</title>
        <authorList>
            <person name="Butler K."/>
        </authorList>
    </citation>
    <scope>NUCLEOTIDE SEQUENCE [LARGE SCALE GENOMIC DNA]</scope>
    <source>
        <strain evidence="13 14">FS-7.2</strain>
    </source>
</reference>
<dbReference type="SUPFAM" id="SSF52540">
    <property type="entry name" value="P-loop containing nucleoside triphosphate hydrolases"/>
    <property type="match status" value="1"/>
</dbReference>
<dbReference type="GO" id="GO:0005829">
    <property type="term" value="C:cytosol"/>
    <property type="evidence" value="ECO:0007669"/>
    <property type="project" value="TreeGrafter"/>
</dbReference>
<dbReference type="RefSeq" id="WP_107288653.1">
    <property type="nucleotide sequence ID" value="NZ_PYNF01000002.1"/>
</dbReference>